<dbReference type="EMBL" id="JAZAQF010000074">
    <property type="protein sequence ID" value="MFG3818450.1"/>
    <property type="molecule type" value="Genomic_DNA"/>
</dbReference>
<dbReference type="PROSITE" id="PS51892">
    <property type="entry name" value="SUBTILASE"/>
    <property type="match status" value="1"/>
</dbReference>
<gene>
    <name evidence="7" type="ORF">VPK24_12435</name>
</gene>
<protein>
    <submittedName>
        <fullName evidence="7">S8 family serine peptidase</fullName>
    </submittedName>
</protein>
<name>A0ABW7CEC0_9CYAN</name>
<dbReference type="PANTHER" id="PTHR43806">
    <property type="entry name" value="PEPTIDASE S8"/>
    <property type="match status" value="1"/>
</dbReference>
<dbReference type="Pfam" id="PF00082">
    <property type="entry name" value="Peptidase_S8"/>
    <property type="match status" value="1"/>
</dbReference>
<evidence type="ECO:0000256" key="2">
    <source>
        <dbReference type="ARBA" id="ARBA00022670"/>
    </source>
</evidence>
<reference evidence="8" key="1">
    <citation type="journal article" date="2024" name="Algal Res.">
        <title>Biochemical, toxicological and genomic investigation of a high-biomass producing Limnothrix strain isolated from Italian shallow drinking water reservoir.</title>
        <authorList>
            <person name="Simonazzi M."/>
            <person name="Shishido T.K."/>
            <person name="Delbaje E."/>
            <person name="Wahlsten M."/>
            <person name="Fewer D.P."/>
            <person name="Sivonen K."/>
            <person name="Pezzolesi L."/>
            <person name="Pistocchi R."/>
        </authorList>
    </citation>
    <scope>NUCLEOTIDE SEQUENCE [LARGE SCALE GENOMIC DNA]</scope>
    <source>
        <strain evidence="8">LRLZ20PSL1</strain>
    </source>
</reference>
<comment type="caution">
    <text evidence="7">The sequence shown here is derived from an EMBL/GenBank/DDBJ whole genome shotgun (WGS) entry which is preliminary data.</text>
</comment>
<proteinExistence type="inferred from homology"/>
<dbReference type="PROSITE" id="PS00138">
    <property type="entry name" value="SUBTILASE_SER"/>
    <property type="match status" value="1"/>
</dbReference>
<dbReference type="SUPFAM" id="SSF52743">
    <property type="entry name" value="Subtilisin-like"/>
    <property type="match status" value="1"/>
</dbReference>
<dbReference type="SUPFAM" id="SSF49785">
    <property type="entry name" value="Galactose-binding domain-like"/>
    <property type="match status" value="1"/>
</dbReference>
<dbReference type="InterPro" id="IPR023828">
    <property type="entry name" value="Peptidase_S8_Ser-AS"/>
</dbReference>
<dbReference type="InterPro" id="IPR036852">
    <property type="entry name" value="Peptidase_S8/S53_dom_sf"/>
</dbReference>
<evidence type="ECO:0000313" key="7">
    <source>
        <dbReference type="EMBL" id="MFG3818450.1"/>
    </source>
</evidence>
<evidence type="ECO:0000256" key="5">
    <source>
        <dbReference type="PROSITE-ProRule" id="PRU01240"/>
    </source>
</evidence>
<dbReference type="Gene3D" id="3.40.50.200">
    <property type="entry name" value="Peptidase S8/S53 domain"/>
    <property type="match status" value="1"/>
</dbReference>
<accession>A0ABW7CEC0</accession>
<dbReference type="Proteomes" id="UP001604335">
    <property type="component" value="Unassembled WGS sequence"/>
</dbReference>
<dbReference type="InterPro" id="IPR000209">
    <property type="entry name" value="Peptidase_S8/S53_dom"/>
</dbReference>
<feature type="domain" description="Peptidase S8/S53" evidence="6">
    <location>
        <begin position="115"/>
        <end position="367"/>
    </location>
</feature>
<evidence type="ECO:0000313" key="8">
    <source>
        <dbReference type="Proteomes" id="UP001604335"/>
    </source>
</evidence>
<dbReference type="InterPro" id="IPR008979">
    <property type="entry name" value="Galactose-bd-like_sf"/>
</dbReference>
<evidence type="ECO:0000256" key="4">
    <source>
        <dbReference type="ARBA" id="ARBA00022825"/>
    </source>
</evidence>
<dbReference type="PANTHER" id="PTHR43806:SF11">
    <property type="entry name" value="CEREVISIN-RELATED"/>
    <property type="match status" value="1"/>
</dbReference>
<sequence length="558" mass="60026">MGRSRHLFSLRFDRLDQALIRSGRLVLLGAIGCSIATTASATLPAVLLPLSTGPDGIDSDRLHQAPYNITGRKIGIGQVEIGRPGRFGYDKAVGNADDFRPAGLLVLEERPGPDEYVDGHAHSVAGVMIGRSGKLARGVAPGAMLYSAATGPSEGNGQIGECLASQSVALQNHGDVRAINFSFGEPLSQDQRLNAMLDGNSLLTLCVDWSARAHEVLYLIAGNQGDGGISIPTDTFNGINVAFTRRFRGQFSKLDFANLGNVVTGVGRHLVGFESNAGLRRSIGLVAPGADVGLYELGGQVIYASGTSFATPHVTATVALLQEWAERQIAGNQARWSKDARRHQVMKAVLMNSADKAKDAGDGNRLGMTRDVWREDEKTWLDSDALSDPTIPLDEQIGAGQLNAYRAYQQFAPGQWQPDEAVPLVGWAFQSLALKDDQPAVHDYPIAQPLQGGSFAALTLTWSRHVDLLDRNSNGRFDRGEGFVNKGLSDFDLYLIPEGETVATTTNPCRSISSADSVEHVFCEVPKTGRYRVRVALKEAAVGQSDEYALAWWTKGAK</sequence>
<comment type="similarity">
    <text evidence="1 5">Belongs to the peptidase S8 family.</text>
</comment>
<keyword evidence="8" id="KW-1185">Reference proteome</keyword>
<keyword evidence="4" id="KW-0720">Serine protease</keyword>
<organism evidence="7 8">
    <name type="scientific">Limnothrix redekei LRLZ20PSL1</name>
    <dbReference type="NCBI Taxonomy" id="3112953"/>
    <lineage>
        <taxon>Bacteria</taxon>
        <taxon>Bacillati</taxon>
        <taxon>Cyanobacteriota</taxon>
        <taxon>Cyanophyceae</taxon>
        <taxon>Pseudanabaenales</taxon>
        <taxon>Pseudanabaenaceae</taxon>
        <taxon>Limnothrix</taxon>
    </lineage>
</organism>
<evidence type="ECO:0000256" key="3">
    <source>
        <dbReference type="ARBA" id="ARBA00022801"/>
    </source>
</evidence>
<keyword evidence="2" id="KW-0645">Protease</keyword>
<evidence type="ECO:0000256" key="1">
    <source>
        <dbReference type="ARBA" id="ARBA00011073"/>
    </source>
</evidence>
<comment type="caution">
    <text evidence="5">Lacks conserved residue(s) required for the propagation of feature annotation.</text>
</comment>
<dbReference type="RefSeq" id="WP_393013815.1">
    <property type="nucleotide sequence ID" value="NZ_JAZAQF010000074.1"/>
</dbReference>
<evidence type="ECO:0000259" key="6">
    <source>
        <dbReference type="Pfam" id="PF00082"/>
    </source>
</evidence>
<keyword evidence="3" id="KW-0378">Hydrolase</keyword>
<dbReference type="InterPro" id="IPR050131">
    <property type="entry name" value="Peptidase_S8_subtilisin-like"/>
</dbReference>